<proteinExistence type="predicted"/>
<organism evidence="2 3">
    <name type="scientific">Streptomyces lunaelactis</name>
    <dbReference type="NCBI Taxonomy" id="1535768"/>
    <lineage>
        <taxon>Bacteria</taxon>
        <taxon>Bacillati</taxon>
        <taxon>Actinomycetota</taxon>
        <taxon>Actinomycetes</taxon>
        <taxon>Kitasatosporales</taxon>
        <taxon>Streptomycetaceae</taxon>
        <taxon>Streptomyces</taxon>
    </lineage>
</organism>
<accession>A0A2R4TBU6</accession>
<evidence type="ECO:0000256" key="1">
    <source>
        <dbReference type="SAM" id="MobiDB-lite"/>
    </source>
</evidence>
<feature type="compositionally biased region" description="Basic and acidic residues" evidence="1">
    <location>
        <begin position="72"/>
        <end position="81"/>
    </location>
</feature>
<dbReference type="KEGG" id="slk:SLUN_34610"/>
<gene>
    <name evidence="2" type="ORF">SLUN_34610</name>
</gene>
<dbReference type="AlphaFoldDB" id="A0A2R4TBU6"/>
<sequence>MEDAPVTSNNMPEPEPVEVAAEPPSGAALPSRGATVDGYTVTLNGGLRPGTAEELTQAGTSTGARQSAESATGHEADSHQH</sequence>
<name>A0A2R4TBU6_9ACTN</name>
<feature type="compositionally biased region" description="Polar residues" evidence="1">
    <location>
        <begin position="57"/>
        <end position="70"/>
    </location>
</feature>
<feature type="compositionally biased region" description="Polar residues" evidence="1">
    <location>
        <begin position="1"/>
        <end position="11"/>
    </location>
</feature>
<feature type="region of interest" description="Disordered" evidence="1">
    <location>
        <begin position="1"/>
        <end position="81"/>
    </location>
</feature>
<dbReference type="EMBL" id="CP026304">
    <property type="protein sequence ID" value="AVZ76583.1"/>
    <property type="molecule type" value="Genomic_DNA"/>
</dbReference>
<dbReference type="Proteomes" id="UP000244201">
    <property type="component" value="Chromosome"/>
</dbReference>
<protein>
    <submittedName>
        <fullName evidence="2">Uncharacterized protein</fullName>
    </submittedName>
</protein>
<reference evidence="2 3" key="1">
    <citation type="submission" date="2018-01" db="EMBL/GenBank/DDBJ databases">
        <title>Complete genome sequence of Streptomyces lunaelactis MM109T, a Ferroverdin A producer isolated from cave moonmilk deposits.</title>
        <authorList>
            <person name="Naome A."/>
            <person name="Martinet L."/>
            <person name="Maciejewska M."/>
            <person name="Anderssen S."/>
            <person name="Adam D."/>
            <person name="Tenconi E."/>
            <person name="Deflandre B."/>
            <person name="Arguelles-Arias A."/>
            <person name="Calusinska M."/>
            <person name="Copieters W."/>
            <person name="Karim L."/>
            <person name="Hanikenne M."/>
            <person name="Baurain D."/>
            <person name="van Wezel G."/>
            <person name="Smargiasso N."/>
            <person name="de Pauw E."/>
            <person name="Delfosse P."/>
            <person name="Rigali S."/>
        </authorList>
    </citation>
    <scope>NUCLEOTIDE SEQUENCE [LARGE SCALE GENOMIC DNA]</scope>
    <source>
        <strain evidence="2 3">MM109</strain>
    </source>
</reference>
<evidence type="ECO:0000313" key="2">
    <source>
        <dbReference type="EMBL" id="AVZ76583.1"/>
    </source>
</evidence>
<keyword evidence="3" id="KW-1185">Reference proteome</keyword>
<evidence type="ECO:0000313" key="3">
    <source>
        <dbReference type="Proteomes" id="UP000244201"/>
    </source>
</evidence>